<dbReference type="GO" id="GO:0046872">
    <property type="term" value="F:metal ion binding"/>
    <property type="evidence" value="ECO:0007669"/>
    <property type="project" value="UniProtKB-KW"/>
</dbReference>
<evidence type="ECO:0000256" key="3">
    <source>
        <dbReference type="ARBA" id="ARBA00022485"/>
    </source>
</evidence>
<dbReference type="NCBIfam" id="TIGR00048">
    <property type="entry name" value="rRNA_mod_RlmN"/>
    <property type="match status" value="1"/>
</dbReference>
<dbReference type="GO" id="GO:0030488">
    <property type="term" value="P:tRNA methylation"/>
    <property type="evidence" value="ECO:0007669"/>
    <property type="project" value="UniProtKB-UniRule"/>
</dbReference>
<dbReference type="EMBL" id="AP027080">
    <property type="protein sequence ID" value="BDU74618.1"/>
    <property type="molecule type" value="Genomic_DNA"/>
</dbReference>
<dbReference type="KEGG" id="msil:METEAL_37920"/>
<keyword evidence="5 14" id="KW-0698">rRNA processing</keyword>
<feature type="active site" description="Proton acceptor" evidence="14">
    <location>
        <position position="104"/>
    </location>
</feature>
<evidence type="ECO:0000256" key="9">
    <source>
        <dbReference type="ARBA" id="ARBA00022694"/>
    </source>
</evidence>
<dbReference type="InterPro" id="IPR027492">
    <property type="entry name" value="RNA_MTrfase_RlmN"/>
</dbReference>
<evidence type="ECO:0000313" key="17">
    <source>
        <dbReference type="Proteomes" id="UP001238179"/>
    </source>
</evidence>
<gene>
    <name evidence="16" type="primary">rlmN_2</name>
    <name evidence="14" type="synonym">rlmN</name>
    <name evidence="16" type="ORF">METEAL_37920</name>
</gene>
<dbReference type="Gene3D" id="3.20.20.70">
    <property type="entry name" value="Aldolase class I"/>
    <property type="match status" value="1"/>
</dbReference>
<name>A0AA48KDN4_9BACT</name>
<evidence type="ECO:0000256" key="14">
    <source>
        <dbReference type="HAMAP-Rule" id="MF_01849"/>
    </source>
</evidence>
<feature type="binding site" evidence="14">
    <location>
        <position position="305"/>
    </location>
    <ligand>
        <name>S-adenosyl-L-methionine</name>
        <dbReference type="ChEBI" id="CHEBI:59789"/>
    </ligand>
</feature>
<dbReference type="GO" id="GO:0070040">
    <property type="term" value="F:rRNA (adenine(2503)-C2-)-methyltransferase activity"/>
    <property type="evidence" value="ECO:0007669"/>
    <property type="project" value="UniProtKB-UniRule"/>
</dbReference>
<evidence type="ECO:0000256" key="1">
    <source>
        <dbReference type="ARBA" id="ARBA00004496"/>
    </source>
</evidence>
<evidence type="ECO:0000256" key="13">
    <source>
        <dbReference type="ARBA" id="ARBA00023157"/>
    </source>
</evidence>
<feature type="binding site" evidence="14">
    <location>
        <position position="131"/>
    </location>
    <ligand>
        <name>[4Fe-4S] cluster</name>
        <dbReference type="ChEBI" id="CHEBI:49883"/>
        <note>4Fe-4S-S-AdoMet</note>
    </ligand>
</feature>
<dbReference type="GO" id="GO:0019843">
    <property type="term" value="F:rRNA binding"/>
    <property type="evidence" value="ECO:0007669"/>
    <property type="project" value="UniProtKB-UniRule"/>
</dbReference>
<dbReference type="InterPro" id="IPR058240">
    <property type="entry name" value="rSAM_sf"/>
</dbReference>
<keyword evidence="7 14" id="KW-0808">Transferase</keyword>
<keyword evidence="8 14" id="KW-0949">S-adenosyl-L-methionine</keyword>
<reference evidence="17" key="1">
    <citation type="journal article" date="2023" name="Int. J. Syst. Evol. Microbiol.">
        <title>Mesoterricola silvestris gen. nov., sp. nov., Mesoterricola sediminis sp. nov., Geothrix oryzae sp. nov., Geothrix edaphica sp. nov., Geothrix rubra sp. nov., and Geothrix limicola sp. nov., six novel members of Acidobacteriota isolated from soils.</title>
        <authorList>
            <person name="Itoh H."/>
            <person name="Sugisawa Y."/>
            <person name="Mise K."/>
            <person name="Xu Z."/>
            <person name="Kuniyasu M."/>
            <person name="Ushijima N."/>
            <person name="Kawano K."/>
            <person name="Kobayashi E."/>
            <person name="Shiratori Y."/>
            <person name="Masuda Y."/>
            <person name="Senoo K."/>
        </authorList>
    </citation>
    <scope>NUCLEOTIDE SEQUENCE [LARGE SCALE GENOMIC DNA]</scope>
    <source>
        <strain evidence="17">W79</strain>
    </source>
</reference>
<evidence type="ECO:0000256" key="11">
    <source>
        <dbReference type="ARBA" id="ARBA00023004"/>
    </source>
</evidence>
<keyword evidence="3 14" id="KW-0004">4Fe-4S</keyword>
<dbReference type="GO" id="GO:0000049">
    <property type="term" value="F:tRNA binding"/>
    <property type="evidence" value="ECO:0007669"/>
    <property type="project" value="UniProtKB-UniRule"/>
</dbReference>
<dbReference type="AlphaFoldDB" id="A0AA48KDN4"/>
<dbReference type="Proteomes" id="UP001238179">
    <property type="component" value="Chromosome"/>
</dbReference>
<dbReference type="Gene3D" id="1.10.150.530">
    <property type="match status" value="1"/>
</dbReference>
<feature type="domain" description="Radical SAM core" evidence="15">
    <location>
        <begin position="110"/>
        <end position="343"/>
    </location>
</feature>
<protein>
    <recommendedName>
        <fullName evidence="14">Probable dual-specificity RNA methyltransferase RlmN</fullName>
        <ecNumber evidence="14">2.1.1.192</ecNumber>
    </recommendedName>
    <alternativeName>
        <fullName evidence="14">23S rRNA (adenine(2503)-C(2))-methyltransferase</fullName>
    </alternativeName>
    <alternativeName>
        <fullName evidence="14">23S rRNA m2A2503 methyltransferase</fullName>
    </alternativeName>
    <alternativeName>
        <fullName evidence="14">Ribosomal RNA large subunit methyltransferase N</fullName>
    </alternativeName>
    <alternativeName>
        <fullName evidence="14">tRNA (adenine(37)-C(2))-methyltransferase</fullName>
    </alternativeName>
    <alternativeName>
        <fullName evidence="14">tRNA m2A37 methyltransferase</fullName>
    </alternativeName>
</protein>
<keyword evidence="11 14" id="KW-0408">Iron</keyword>
<comment type="subcellular location">
    <subcellularLocation>
        <location evidence="1 14">Cytoplasm</location>
    </subcellularLocation>
</comment>
<dbReference type="InterPro" id="IPR040072">
    <property type="entry name" value="Methyltransferase_A"/>
</dbReference>
<evidence type="ECO:0000256" key="4">
    <source>
        <dbReference type="ARBA" id="ARBA00022490"/>
    </source>
</evidence>
<dbReference type="PANTHER" id="PTHR30544:SF5">
    <property type="entry name" value="RADICAL SAM CORE DOMAIN-CONTAINING PROTEIN"/>
    <property type="match status" value="1"/>
</dbReference>
<feature type="binding site" evidence="14">
    <location>
        <position position="128"/>
    </location>
    <ligand>
        <name>[4Fe-4S] cluster</name>
        <dbReference type="ChEBI" id="CHEBI:49883"/>
        <note>4Fe-4S-S-AdoMet</note>
    </ligand>
</feature>
<feature type="binding site" evidence="14">
    <location>
        <position position="206"/>
    </location>
    <ligand>
        <name>S-adenosyl-L-methionine</name>
        <dbReference type="ChEBI" id="CHEBI:59789"/>
    </ligand>
</feature>
<evidence type="ECO:0000256" key="7">
    <source>
        <dbReference type="ARBA" id="ARBA00022679"/>
    </source>
</evidence>
<organism evidence="16 17">
    <name type="scientific">Mesoterricola silvestris</name>
    <dbReference type="NCBI Taxonomy" id="2927979"/>
    <lineage>
        <taxon>Bacteria</taxon>
        <taxon>Pseudomonadati</taxon>
        <taxon>Acidobacteriota</taxon>
        <taxon>Holophagae</taxon>
        <taxon>Holophagales</taxon>
        <taxon>Holophagaceae</taxon>
        <taxon>Mesoterricola</taxon>
    </lineage>
</organism>
<keyword evidence="17" id="KW-1185">Reference proteome</keyword>
<keyword evidence="12 14" id="KW-0411">Iron-sulfur</keyword>
<dbReference type="GO" id="GO:0051539">
    <property type="term" value="F:4 iron, 4 sulfur cluster binding"/>
    <property type="evidence" value="ECO:0007669"/>
    <property type="project" value="UniProtKB-UniRule"/>
</dbReference>
<keyword evidence="4 14" id="KW-0963">Cytoplasm</keyword>
<dbReference type="PROSITE" id="PS51918">
    <property type="entry name" value="RADICAL_SAM"/>
    <property type="match status" value="1"/>
</dbReference>
<evidence type="ECO:0000313" key="16">
    <source>
        <dbReference type="EMBL" id="BDU74618.1"/>
    </source>
</evidence>
<comment type="catalytic activity">
    <reaction evidence="14">
        <text>adenosine(37) in tRNA + 2 reduced [2Fe-2S]-[ferredoxin] + 2 S-adenosyl-L-methionine = 2-methyladenosine(37) in tRNA + 5'-deoxyadenosine + L-methionine + 2 oxidized [2Fe-2S]-[ferredoxin] + S-adenosyl-L-homocysteine</text>
        <dbReference type="Rhea" id="RHEA:43332"/>
        <dbReference type="Rhea" id="RHEA-COMP:10000"/>
        <dbReference type="Rhea" id="RHEA-COMP:10001"/>
        <dbReference type="Rhea" id="RHEA-COMP:10162"/>
        <dbReference type="Rhea" id="RHEA-COMP:10485"/>
        <dbReference type="ChEBI" id="CHEBI:17319"/>
        <dbReference type="ChEBI" id="CHEBI:33737"/>
        <dbReference type="ChEBI" id="CHEBI:33738"/>
        <dbReference type="ChEBI" id="CHEBI:57844"/>
        <dbReference type="ChEBI" id="CHEBI:57856"/>
        <dbReference type="ChEBI" id="CHEBI:59789"/>
        <dbReference type="ChEBI" id="CHEBI:74411"/>
        <dbReference type="ChEBI" id="CHEBI:74497"/>
        <dbReference type="EC" id="2.1.1.192"/>
    </reaction>
</comment>
<dbReference type="PANTHER" id="PTHR30544">
    <property type="entry name" value="23S RRNA METHYLTRANSFERASE"/>
    <property type="match status" value="1"/>
</dbReference>
<dbReference type="GO" id="GO:0002935">
    <property type="term" value="F:tRNA (adenine(37)-C2)-methyltransferase activity"/>
    <property type="evidence" value="ECO:0007669"/>
    <property type="project" value="UniProtKB-UniRule"/>
</dbReference>
<dbReference type="PIRSF" id="PIRSF006004">
    <property type="entry name" value="CHP00048"/>
    <property type="match status" value="1"/>
</dbReference>
<keyword evidence="6 14" id="KW-0489">Methyltransferase</keyword>
<keyword evidence="9 14" id="KW-0819">tRNA processing</keyword>
<dbReference type="InterPro" id="IPR013785">
    <property type="entry name" value="Aldolase_TIM"/>
</dbReference>
<evidence type="ECO:0000256" key="12">
    <source>
        <dbReference type="ARBA" id="ARBA00023014"/>
    </source>
</evidence>
<feature type="binding site" evidence="14">
    <location>
        <position position="124"/>
    </location>
    <ligand>
        <name>[4Fe-4S] cluster</name>
        <dbReference type="ChEBI" id="CHEBI:49883"/>
        <note>4Fe-4S-S-AdoMet</note>
    </ligand>
</feature>
<dbReference type="EC" id="2.1.1.192" evidence="14"/>
<dbReference type="GO" id="GO:0070475">
    <property type="term" value="P:rRNA base methylation"/>
    <property type="evidence" value="ECO:0007669"/>
    <property type="project" value="UniProtKB-UniRule"/>
</dbReference>
<proteinExistence type="inferred from homology"/>
<feature type="binding site" evidence="14">
    <location>
        <begin position="174"/>
        <end position="175"/>
    </location>
    <ligand>
        <name>S-adenosyl-L-methionine</name>
        <dbReference type="ChEBI" id="CHEBI:59789"/>
    </ligand>
</feature>
<dbReference type="Pfam" id="PF04055">
    <property type="entry name" value="Radical_SAM"/>
    <property type="match status" value="1"/>
</dbReference>
<evidence type="ECO:0000256" key="10">
    <source>
        <dbReference type="ARBA" id="ARBA00022723"/>
    </source>
</evidence>
<evidence type="ECO:0000256" key="6">
    <source>
        <dbReference type="ARBA" id="ARBA00022603"/>
    </source>
</evidence>
<feature type="binding site" evidence="14">
    <location>
        <begin position="229"/>
        <end position="231"/>
    </location>
    <ligand>
        <name>S-adenosyl-L-methionine</name>
        <dbReference type="ChEBI" id="CHEBI:59789"/>
    </ligand>
</feature>
<accession>A0AA48KDN4</accession>
<comment type="catalytic activity">
    <reaction evidence="14">
        <text>adenosine(2503) in 23S rRNA + 2 reduced [2Fe-2S]-[ferredoxin] + 2 S-adenosyl-L-methionine = 2-methyladenosine(2503) in 23S rRNA + 5'-deoxyadenosine + L-methionine + 2 oxidized [2Fe-2S]-[ferredoxin] + S-adenosyl-L-homocysteine</text>
        <dbReference type="Rhea" id="RHEA:42916"/>
        <dbReference type="Rhea" id="RHEA-COMP:10000"/>
        <dbReference type="Rhea" id="RHEA-COMP:10001"/>
        <dbReference type="Rhea" id="RHEA-COMP:10152"/>
        <dbReference type="Rhea" id="RHEA-COMP:10282"/>
        <dbReference type="ChEBI" id="CHEBI:17319"/>
        <dbReference type="ChEBI" id="CHEBI:33737"/>
        <dbReference type="ChEBI" id="CHEBI:33738"/>
        <dbReference type="ChEBI" id="CHEBI:57844"/>
        <dbReference type="ChEBI" id="CHEBI:57856"/>
        <dbReference type="ChEBI" id="CHEBI:59789"/>
        <dbReference type="ChEBI" id="CHEBI:74411"/>
        <dbReference type="ChEBI" id="CHEBI:74497"/>
        <dbReference type="EC" id="2.1.1.192"/>
    </reaction>
</comment>
<comment type="function">
    <text evidence="14">Specifically methylates position 2 of adenine 2503 in 23S rRNA and position 2 of adenine 37 in tRNAs.</text>
</comment>
<dbReference type="InterPro" id="IPR007197">
    <property type="entry name" value="rSAM"/>
</dbReference>
<dbReference type="Pfam" id="PF21016">
    <property type="entry name" value="RlmN_N"/>
    <property type="match status" value="1"/>
</dbReference>
<dbReference type="InterPro" id="IPR048641">
    <property type="entry name" value="RlmN_N"/>
</dbReference>
<dbReference type="InterPro" id="IPR004383">
    <property type="entry name" value="rRNA_lsu_MTrfase_RlmN/Cfr"/>
</dbReference>
<dbReference type="SFLD" id="SFLDG01062">
    <property type="entry name" value="methyltransferase_(Class_A)"/>
    <property type="match status" value="1"/>
</dbReference>
<comment type="similarity">
    <text evidence="2 14">Belongs to the radical SAM superfamily. RlmN family.</text>
</comment>
<feature type="active site" description="S-methylcysteine intermediate" evidence="14">
    <location>
        <position position="348"/>
    </location>
</feature>
<evidence type="ECO:0000256" key="5">
    <source>
        <dbReference type="ARBA" id="ARBA00022552"/>
    </source>
</evidence>
<keyword evidence="10 14" id="KW-0479">Metal-binding</keyword>
<evidence type="ECO:0000256" key="8">
    <source>
        <dbReference type="ARBA" id="ARBA00022691"/>
    </source>
</evidence>
<keyword evidence="13 14" id="KW-1015">Disulfide bond</keyword>
<dbReference type="SUPFAM" id="SSF102114">
    <property type="entry name" value="Radical SAM enzymes"/>
    <property type="match status" value="1"/>
</dbReference>
<dbReference type="GO" id="GO:0005737">
    <property type="term" value="C:cytoplasm"/>
    <property type="evidence" value="ECO:0007669"/>
    <property type="project" value="UniProtKB-SubCell"/>
</dbReference>
<comment type="cofactor">
    <cofactor evidence="14">
        <name>[4Fe-4S] cluster</name>
        <dbReference type="ChEBI" id="CHEBI:49883"/>
    </cofactor>
    <text evidence="14">Binds 1 [4Fe-4S] cluster. The cluster is coordinated with 3 cysteines and an exchangeable S-adenosyl-L-methionine.</text>
</comment>
<comment type="miscellaneous">
    <text evidence="14">Reaction proceeds by a ping-pong mechanism involving intermediate methylation of a conserved cysteine residue.</text>
</comment>
<evidence type="ECO:0000256" key="2">
    <source>
        <dbReference type="ARBA" id="ARBA00007544"/>
    </source>
</evidence>
<dbReference type="SFLD" id="SFLDS00029">
    <property type="entry name" value="Radical_SAM"/>
    <property type="match status" value="1"/>
</dbReference>
<sequence>MSFHEPAPELAAGPSPNAAGMDLPRLKALVASLGESPFRAAQLHHGLYRMRWTAWEQFTNLSKALRTRLEREVRLAWPELAESVRSEDGSTKHAFLLEDGSQVEGVHMPYGRRTTLCLSSQVGCAMGCTFCATGLMGIKRNLTPGEIAGQVVTMLNAHGHGPDEAVNLVFMGMGEPLHNLDNLMAAFALLTDPAGLGIAPRRITLSTSGLVSGIQRLAGFKPRPRLALSLNATTDAYRSTIMPVNRVWNLEALAAALKAFPLEHGERITLEYVLLKGVTDAPEDGARLAAFAARFPSKVNLIPFNPHEGAGFEPPSEERIVELCGLLAGRGITVSVRRSRGQDVAGACGQLVRQATRNRDEGDGDPD</sequence>
<dbReference type="HAMAP" id="MF_01849">
    <property type="entry name" value="RNA_methyltr_RlmN"/>
    <property type="match status" value="1"/>
</dbReference>
<dbReference type="SFLD" id="SFLDF00275">
    <property type="entry name" value="adenosine_C2_methyltransferase"/>
    <property type="match status" value="1"/>
</dbReference>
<comment type="caution">
    <text evidence="14">Lacks conserved residue(s) required for the propagation of feature annotation.</text>
</comment>
<evidence type="ECO:0000259" key="15">
    <source>
        <dbReference type="PROSITE" id="PS51918"/>
    </source>
</evidence>
<dbReference type="RefSeq" id="WP_316413292.1">
    <property type="nucleotide sequence ID" value="NZ_AP027080.1"/>
</dbReference>